<proteinExistence type="inferred from homology"/>
<feature type="region of interest" description="Disordered" evidence="6">
    <location>
        <begin position="456"/>
        <end position="478"/>
    </location>
</feature>
<dbReference type="PANTHER" id="PTHR13388:SF29">
    <property type="entry name" value="TRANSMEMBRANE PROTEIN 132C ISOFORM X1"/>
    <property type="match status" value="1"/>
</dbReference>
<evidence type="ECO:0000256" key="7">
    <source>
        <dbReference type="SAM" id="Phobius"/>
    </source>
</evidence>
<dbReference type="Pfam" id="PF23486">
    <property type="entry name" value="Ig_TMEM132_5th"/>
    <property type="match status" value="1"/>
</dbReference>
<feature type="compositionally biased region" description="Basic and acidic residues" evidence="6">
    <location>
        <begin position="535"/>
        <end position="561"/>
    </location>
</feature>
<comment type="subcellular location">
    <subcellularLocation>
        <location evidence="1">Membrane</location>
        <topology evidence="1">Single-pass type I membrane protein</topology>
    </subcellularLocation>
</comment>
<dbReference type="PANTHER" id="PTHR13388">
    <property type="entry name" value="DETONATOR, ISOFORM E"/>
    <property type="match status" value="1"/>
</dbReference>
<dbReference type="InterPro" id="IPR055423">
    <property type="entry name" value="Ig_TMEM132_5th"/>
</dbReference>
<dbReference type="InterPro" id="IPR026307">
    <property type="entry name" value="TMEM132"/>
</dbReference>
<reference evidence="11" key="3">
    <citation type="submission" date="2025-09" db="UniProtKB">
        <authorList>
            <consortium name="Ensembl"/>
        </authorList>
    </citation>
    <scope>IDENTIFICATION</scope>
</reference>
<accession>A0A3P8WJ13</accession>
<dbReference type="OMA" id="FSMDRME"/>
<dbReference type="Pfam" id="PF16070">
    <property type="entry name" value="Ig_TMEM132_4th"/>
    <property type="match status" value="1"/>
</dbReference>
<reference evidence="11" key="2">
    <citation type="submission" date="2025-08" db="UniProtKB">
        <authorList>
            <consortium name="Ensembl"/>
        </authorList>
    </citation>
    <scope>IDENTIFICATION</scope>
</reference>
<feature type="domain" description="Transmembrane protein TMEM132 fifth" evidence="9">
    <location>
        <begin position="96"/>
        <end position="207"/>
    </location>
</feature>
<reference evidence="11 12" key="1">
    <citation type="journal article" date="2014" name="Nat. Genet.">
        <title>Whole-genome sequence of a flatfish provides insights into ZW sex chromosome evolution and adaptation to a benthic lifestyle.</title>
        <authorList>
            <person name="Chen S."/>
            <person name="Zhang G."/>
            <person name="Shao C."/>
            <person name="Huang Q."/>
            <person name="Liu G."/>
            <person name="Zhang P."/>
            <person name="Song W."/>
            <person name="An N."/>
            <person name="Chalopin D."/>
            <person name="Volff J.N."/>
            <person name="Hong Y."/>
            <person name="Li Q."/>
            <person name="Sha Z."/>
            <person name="Zhou H."/>
            <person name="Xie M."/>
            <person name="Yu Q."/>
            <person name="Liu Y."/>
            <person name="Xiang H."/>
            <person name="Wang N."/>
            <person name="Wu K."/>
            <person name="Yang C."/>
            <person name="Zhou Q."/>
            <person name="Liao X."/>
            <person name="Yang L."/>
            <person name="Hu Q."/>
            <person name="Zhang J."/>
            <person name="Meng L."/>
            <person name="Jin L."/>
            <person name="Tian Y."/>
            <person name="Lian J."/>
            <person name="Yang J."/>
            <person name="Miao G."/>
            <person name="Liu S."/>
            <person name="Liang Z."/>
            <person name="Yan F."/>
            <person name="Li Y."/>
            <person name="Sun B."/>
            <person name="Zhang H."/>
            <person name="Zhang J."/>
            <person name="Zhu Y."/>
            <person name="Du M."/>
            <person name="Zhao Y."/>
            <person name="Schartl M."/>
            <person name="Tang Q."/>
            <person name="Wang J."/>
        </authorList>
    </citation>
    <scope>NUCLEOTIDE SEQUENCE</scope>
</reference>
<evidence type="ECO:0000256" key="4">
    <source>
        <dbReference type="ARBA" id="ARBA00022989"/>
    </source>
</evidence>
<dbReference type="InterPro" id="IPR031437">
    <property type="entry name" value="Ig_TMEM132_4th"/>
</dbReference>
<evidence type="ECO:0000313" key="12">
    <source>
        <dbReference type="Proteomes" id="UP000265120"/>
    </source>
</evidence>
<keyword evidence="4 7" id="KW-1133">Transmembrane helix</keyword>
<evidence type="ECO:0000259" key="10">
    <source>
        <dbReference type="Pfam" id="PF23487"/>
    </source>
</evidence>
<keyword evidence="12" id="KW-1185">Reference proteome</keyword>
<evidence type="ECO:0000256" key="5">
    <source>
        <dbReference type="ARBA" id="ARBA00023136"/>
    </source>
</evidence>
<sequence length="580" mass="63981">GEPKIINTAILTNQPVSLTVTVLAVGHGGSVSDVTSAVTCHSTNHNMVKVSPDCSTIFVDGSESGLGSTCAVVEFLLGKLSGSVCLEVWAPSLPLRVSLSDPILNAISGWNQIKENRKHSVSDVLSHVCCILRCEPVYQRATVQVLAQFTAQDSRRRTVYLLQSFDWFVDVTPLVRDWIRIDDPMVAAFDAQDNVIGLRPGKTSLYVGDLTELVNKSLKIIELYRNTHGIEVKIGLKSISGNSVHPLKSSCILQEASVSVWLQFSDDTATLLSTFGDLSYLLRLSSLAESVVGVTPGPDQHVFAQGDGGGPLLRAEVLVSTCTEQPITSNFIVESVNDWIDPEEEEEQRGRGVRRLTMRLAQGSGWVRVNLDLDFLRPTDKGEEFEFDISDMLMESEGNIFEEENNGNISQYDVDVTTSTASQKWTKVDKRGMVSQNHQETFVSSPNQEESFVYFSPSLENRGQKEEDEDEEDEEDAETELEAVVAAVLSLLCLSTVLFLANCLPCALRDRKRKGPRMRTSEAEEETERGEQEDDARGAEDNETDKSEGEKEKYDGRKDLDGHEEEDNTGDSGEGTLGQR</sequence>
<keyword evidence="3 7" id="KW-0812">Transmembrane</keyword>
<comment type="similarity">
    <text evidence="2">Belongs to the TMEM132 family.</text>
</comment>
<name>A0A3P8WJ13_CYNSE</name>
<evidence type="ECO:0000313" key="11">
    <source>
        <dbReference type="Ensembl" id="ENSCSEP00000024665.1"/>
    </source>
</evidence>
<feature type="region of interest" description="Disordered" evidence="6">
    <location>
        <begin position="511"/>
        <end position="580"/>
    </location>
</feature>
<protein>
    <recommendedName>
        <fullName evidence="13">Transmembrane protein family 132 middle domain-containing protein</fullName>
    </recommendedName>
</protein>
<feature type="compositionally biased region" description="Acidic residues" evidence="6">
    <location>
        <begin position="466"/>
        <end position="478"/>
    </location>
</feature>
<evidence type="ECO:0008006" key="13">
    <source>
        <dbReference type="Google" id="ProtNLM"/>
    </source>
</evidence>
<dbReference type="Ensembl" id="ENSCSET00000024998.1">
    <property type="protein sequence ID" value="ENSCSEP00000024665.1"/>
    <property type="gene ID" value="ENSCSEG00000015754.1"/>
</dbReference>
<dbReference type="InParanoid" id="A0A3P8WJ13"/>
<organism evidence="11 12">
    <name type="scientific">Cynoglossus semilaevis</name>
    <name type="common">Tongue sole</name>
    <dbReference type="NCBI Taxonomy" id="244447"/>
    <lineage>
        <taxon>Eukaryota</taxon>
        <taxon>Metazoa</taxon>
        <taxon>Chordata</taxon>
        <taxon>Craniata</taxon>
        <taxon>Vertebrata</taxon>
        <taxon>Euteleostomi</taxon>
        <taxon>Actinopterygii</taxon>
        <taxon>Neopterygii</taxon>
        <taxon>Teleostei</taxon>
        <taxon>Neoteleostei</taxon>
        <taxon>Acanthomorphata</taxon>
        <taxon>Carangaria</taxon>
        <taxon>Pleuronectiformes</taxon>
        <taxon>Pleuronectoidei</taxon>
        <taxon>Cynoglossidae</taxon>
        <taxon>Cynoglossinae</taxon>
        <taxon>Cynoglossus</taxon>
    </lineage>
</organism>
<evidence type="ECO:0000256" key="6">
    <source>
        <dbReference type="SAM" id="MobiDB-lite"/>
    </source>
</evidence>
<feature type="domain" description="Transmembrane protein TMEM132 sixth" evidence="10">
    <location>
        <begin position="254"/>
        <end position="320"/>
    </location>
</feature>
<feature type="compositionally biased region" description="Acidic residues" evidence="6">
    <location>
        <begin position="523"/>
        <end position="534"/>
    </location>
</feature>
<evidence type="ECO:0000259" key="9">
    <source>
        <dbReference type="Pfam" id="PF23486"/>
    </source>
</evidence>
<evidence type="ECO:0000259" key="8">
    <source>
        <dbReference type="Pfam" id="PF16070"/>
    </source>
</evidence>
<dbReference type="AlphaFoldDB" id="A0A3P8WJ13"/>
<dbReference type="Proteomes" id="UP000265120">
    <property type="component" value="Chromosome 9"/>
</dbReference>
<keyword evidence="5 7" id="KW-0472">Membrane</keyword>
<evidence type="ECO:0000256" key="3">
    <source>
        <dbReference type="ARBA" id="ARBA00022692"/>
    </source>
</evidence>
<dbReference type="GO" id="GO:0016020">
    <property type="term" value="C:membrane"/>
    <property type="evidence" value="ECO:0007669"/>
    <property type="project" value="UniProtKB-SubCell"/>
</dbReference>
<evidence type="ECO:0000256" key="2">
    <source>
        <dbReference type="ARBA" id="ARBA00006166"/>
    </source>
</evidence>
<feature type="transmembrane region" description="Helical" evidence="7">
    <location>
        <begin position="483"/>
        <end position="508"/>
    </location>
</feature>
<feature type="domain" description="Transmembrane protein family 132 fourth" evidence="8">
    <location>
        <begin position="4"/>
        <end position="93"/>
    </location>
</feature>
<dbReference type="Pfam" id="PF23487">
    <property type="entry name" value="Ig_TMEM132_6th"/>
    <property type="match status" value="1"/>
</dbReference>
<dbReference type="InterPro" id="IPR055424">
    <property type="entry name" value="Ig_TMEM132_6th"/>
</dbReference>
<dbReference type="GeneTree" id="ENSGT00940000158942"/>
<evidence type="ECO:0000256" key="1">
    <source>
        <dbReference type="ARBA" id="ARBA00004479"/>
    </source>
</evidence>